<keyword evidence="2" id="KW-0067">ATP-binding</keyword>
<evidence type="ECO:0000313" key="4">
    <source>
        <dbReference type="Proteomes" id="UP000022910"/>
    </source>
</evidence>
<dbReference type="PANTHER" id="PTHR14187">
    <property type="entry name" value="ALPHA KINASE/ELONGATION FACTOR 2 KINASE"/>
    <property type="match status" value="1"/>
</dbReference>
<protein>
    <recommendedName>
        <fullName evidence="5">Actin-like ATPase domain-containing protein</fullName>
    </recommendedName>
</protein>
<dbReference type="AlphaFoldDB" id="A0A015N2J6"/>
<evidence type="ECO:0000256" key="2">
    <source>
        <dbReference type="ARBA" id="ARBA00022840"/>
    </source>
</evidence>
<dbReference type="PANTHER" id="PTHR14187:SF5">
    <property type="entry name" value="HEAT SHOCK 70 KDA PROTEIN 12A"/>
    <property type="match status" value="1"/>
</dbReference>
<evidence type="ECO:0008006" key="5">
    <source>
        <dbReference type="Google" id="ProtNLM"/>
    </source>
</evidence>
<evidence type="ECO:0000313" key="3">
    <source>
        <dbReference type="EMBL" id="EXX73358.1"/>
    </source>
</evidence>
<dbReference type="SMR" id="A0A015N2J6"/>
<dbReference type="Pfam" id="PF00012">
    <property type="entry name" value="HSP70"/>
    <property type="match status" value="1"/>
</dbReference>
<sequence length="563" mass="64333">MSWTNDIRVVVGLDFGTTYSGFTYCHTSNKNLRTHDVWPGNMADLKTNTVLLYDDELENVEKWGQPALSKRPNRRRAENKPVKLFKLHLGNLQENLKPKLLVEYKKAITDYLREIGKVIKETVTNTWTGLDFMENVLLVLTVPAEYSEKSKATMRECIFNAGLIGNKSSEKLQFTTEPEAAAIYCMENILREHDLDISGTNFMIVDCGGGTVDLTTRQVDGNQLGEITERAGDYCGSTFIEGEFIKFLRRKVGENAIKLLEENHYGQMQFMIQKFCEYAKIPFTDDPRFSYIMDLEEVSPALLQYVTDDVRDSLEENELSIKLDYEAMKSMFNPVVEKIIRLIRKQLENSRKKCSAMFLVGGFSQSRYLQKMIKKEFEEEVDNISVPSNPIAAISRGAAIYGLSFNDNAENYNNMDGIRCIISSRMLKFTYGIKTMSIWRENDPEERKIYGGLIHRFRPVAKRGTTLSVNEEVTVDHLHPLIPIQIGATIPVYYTKEYDAKFCDEPGMELLGTLKVDLPDPHLGYERSVTFGLKFGRMEITATAKNNLNGQNFQISFDIETEN</sequence>
<dbReference type="OrthoDB" id="2963168at2759"/>
<dbReference type="InterPro" id="IPR013126">
    <property type="entry name" value="Hsp_70_fam"/>
</dbReference>
<organism evidence="3 4">
    <name type="scientific">Rhizophagus irregularis (strain DAOM 197198w)</name>
    <name type="common">Glomus intraradices</name>
    <dbReference type="NCBI Taxonomy" id="1432141"/>
    <lineage>
        <taxon>Eukaryota</taxon>
        <taxon>Fungi</taxon>
        <taxon>Fungi incertae sedis</taxon>
        <taxon>Mucoromycota</taxon>
        <taxon>Glomeromycotina</taxon>
        <taxon>Glomeromycetes</taxon>
        <taxon>Glomerales</taxon>
        <taxon>Glomeraceae</taxon>
        <taxon>Rhizophagus</taxon>
    </lineage>
</organism>
<reference evidence="3 4" key="1">
    <citation type="submission" date="2014-02" db="EMBL/GenBank/DDBJ databases">
        <title>Single nucleus genome sequencing reveals high similarity among nuclei of an endomycorrhizal fungus.</title>
        <authorList>
            <person name="Lin K."/>
            <person name="Geurts R."/>
            <person name="Zhang Z."/>
            <person name="Limpens E."/>
            <person name="Saunders D.G."/>
            <person name="Mu D."/>
            <person name="Pang E."/>
            <person name="Cao H."/>
            <person name="Cha H."/>
            <person name="Lin T."/>
            <person name="Zhou Q."/>
            <person name="Shang Y."/>
            <person name="Li Y."/>
            <person name="Ivanov S."/>
            <person name="Sharma T."/>
            <person name="Velzen R.V."/>
            <person name="Ruijter N.D."/>
            <person name="Aanen D.K."/>
            <person name="Win J."/>
            <person name="Kamoun S."/>
            <person name="Bisseling T."/>
            <person name="Huang S."/>
        </authorList>
    </citation>
    <scope>NUCLEOTIDE SEQUENCE [LARGE SCALE GENOMIC DNA]</scope>
    <source>
        <strain evidence="4">DAOM197198w</strain>
    </source>
</reference>
<dbReference type="CDD" id="cd10229">
    <property type="entry name" value="ASKHA_NBD_HSP70_HSPA12"/>
    <property type="match status" value="1"/>
</dbReference>
<dbReference type="HOGENOM" id="CLU_009958_7_1_1"/>
<dbReference type="Proteomes" id="UP000022910">
    <property type="component" value="Unassembled WGS sequence"/>
</dbReference>
<name>A0A015N2J6_RHIIW</name>
<dbReference type="InterPro" id="IPR043129">
    <property type="entry name" value="ATPase_NBD"/>
</dbReference>
<gene>
    <name evidence="3" type="ORF">RirG_061020</name>
</gene>
<comment type="caution">
    <text evidence="3">The sequence shown here is derived from an EMBL/GenBank/DDBJ whole genome shotgun (WGS) entry which is preliminary data.</text>
</comment>
<dbReference type="GO" id="GO:0140662">
    <property type="term" value="F:ATP-dependent protein folding chaperone"/>
    <property type="evidence" value="ECO:0007669"/>
    <property type="project" value="InterPro"/>
</dbReference>
<keyword evidence="1" id="KW-0547">Nucleotide-binding</keyword>
<accession>A0A015N2J6</accession>
<dbReference type="GO" id="GO:0005524">
    <property type="term" value="F:ATP binding"/>
    <property type="evidence" value="ECO:0007669"/>
    <property type="project" value="UniProtKB-KW"/>
</dbReference>
<dbReference type="Gene3D" id="3.30.420.40">
    <property type="match status" value="2"/>
</dbReference>
<proteinExistence type="predicted"/>
<dbReference type="SUPFAM" id="SSF53067">
    <property type="entry name" value="Actin-like ATPase domain"/>
    <property type="match status" value="2"/>
</dbReference>
<evidence type="ECO:0000256" key="1">
    <source>
        <dbReference type="ARBA" id="ARBA00022741"/>
    </source>
</evidence>
<dbReference type="OMA" id="GCENIGE"/>
<dbReference type="STRING" id="1432141.A0A015N2J6"/>
<dbReference type="EMBL" id="JEMT01014720">
    <property type="protein sequence ID" value="EXX73358.1"/>
    <property type="molecule type" value="Genomic_DNA"/>
</dbReference>
<keyword evidence="4" id="KW-1185">Reference proteome</keyword>
<dbReference type="PRINTS" id="PR00301">
    <property type="entry name" value="HEATSHOCK70"/>
</dbReference>
<dbReference type="Gene3D" id="3.90.640.10">
    <property type="entry name" value="Actin, Chain A, domain 4"/>
    <property type="match status" value="1"/>
</dbReference>